<accession>A0AAP5QGI4</accession>
<dbReference type="PROSITE" id="PS51900">
    <property type="entry name" value="CB"/>
    <property type="match status" value="1"/>
</dbReference>
<dbReference type="InterPro" id="IPR011010">
    <property type="entry name" value="DNA_brk_join_enz"/>
</dbReference>
<dbReference type="GO" id="GO:0015074">
    <property type="term" value="P:DNA integration"/>
    <property type="evidence" value="ECO:0007669"/>
    <property type="project" value="UniProtKB-KW"/>
</dbReference>
<dbReference type="RefSeq" id="WP_315697501.1">
    <property type="nucleotide sequence ID" value="NZ_JANSLM010000021.1"/>
</dbReference>
<keyword evidence="1" id="KW-0229">DNA integration</keyword>
<gene>
    <name evidence="7" type="ORF">ParKJ_37355</name>
</gene>
<evidence type="ECO:0000313" key="7">
    <source>
        <dbReference type="EMBL" id="MDT8843108.1"/>
    </source>
</evidence>
<keyword evidence="3" id="KW-0233">DNA recombination</keyword>
<dbReference type="Pfam" id="PF00589">
    <property type="entry name" value="Phage_integrase"/>
    <property type="match status" value="1"/>
</dbReference>
<feature type="domain" description="Tyr recombinase" evidence="5">
    <location>
        <begin position="225"/>
        <end position="409"/>
    </location>
</feature>
<evidence type="ECO:0000256" key="2">
    <source>
        <dbReference type="ARBA" id="ARBA00023125"/>
    </source>
</evidence>
<evidence type="ECO:0000259" key="5">
    <source>
        <dbReference type="PROSITE" id="PS51898"/>
    </source>
</evidence>
<dbReference type="PANTHER" id="PTHR30349:SF90">
    <property type="entry name" value="TYROSINE RECOMBINASE XERD"/>
    <property type="match status" value="1"/>
</dbReference>
<evidence type="ECO:0000313" key="8">
    <source>
        <dbReference type="Proteomes" id="UP001246473"/>
    </source>
</evidence>
<dbReference type="Proteomes" id="UP001246473">
    <property type="component" value="Unassembled WGS sequence"/>
</dbReference>
<dbReference type="InterPro" id="IPR002104">
    <property type="entry name" value="Integrase_catalytic"/>
</dbReference>
<name>A0AAP5QGI4_9BURK</name>
<dbReference type="AlphaFoldDB" id="A0AAP5QGI4"/>
<dbReference type="SUPFAM" id="SSF56349">
    <property type="entry name" value="DNA breaking-rejoining enzymes"/>
    <property type="match status" value="1"/>
</dbReference>
<evidence type="ECO:0000259" key="6">
    <source>
        <dbReference type="PROSITE" id="PS51900"/>
    </source>
</evidence>
<reference evidence="7" key="1">
    <citation type="submission" date="2022-08" db="EMBL/GenBank/DDBJ databases">
        <authorList>
            <person name="Kim S.-J."/>
        </authorList>
    </citation>
    <scope>NUCLEOTIDE SEQUENCE</scope>
    <source>
        <strain evidence="7">KJ</strain>
    </source>
</reference>
<protein>
    <submittedName>
        <fullName evidence="7">Tyrosine-type recombinase/integrase</fullName>
    </submittedName>
</protein>
<dbReference type="EMBL" id="JANSLM010000021">
    <property type="protein sequence ID" value="MDT8843108.1"/>
    <property type="molecule type" value="Genomic_DNA"/>
</dbReference>
<evidence type="ECO:0000256" key="3">
    <source>
        <dbReference type="ARBA" id="ARBA00023172"/>
    </source>
</evidence>
<evidence type="ECO:0000256" key="4">
    <source>
        <dbReference type="PROSITE-ProRule" id="PRU01248"/>
    </source>
</evidence>
<evidence type="ECO:0000256" key="1">
    <source>
        <dbReference type="ARBA" id="ARBA00022908"/>
    </source>
</evidence>
<keyword evidence="2 4" id="KW-0238">DNA-binding</keyword>
<dbReference type="InterPro" id="IPR050090">
    <property type="entry name" value="Tyrosine_recombinase_XerCD"/>
</dbReference>
<organism evidence="7 8">
    <name type="scientific">Paraburkholderia fungorum</name>
    <dbReference type="NCBI Taxonomy" id="134537"/>
    <lineage>
        <taxon>Bacteria</taxon>
        <taxon>Pseudomonadati</taxon>
        <taxon>Pseudomonadota</taxon>
        <taxon>Betaproteobacteria</taxon>
        <taxon>Burkholderiales</taxon>
        <taxon>Burkholderiaceae</taxon>
        <taxon>Paraburkholderia</taxon>
    </lineage>
</organism>
<dbReference type="Gene3D" id="1.10.443.10">
    <property type="entry name" value="Intergrase catalytic core"/>
    <property type="match status" value="1"/>
</dbReference>
<feature type="domain" description="Core-binding (CB)" evidence="6">
    <location>
        <begin position="116"/>
        <end position="202"/>
    </location>
</feature>
<comment type="caution">
    <text evidence="7">The sequence shown here is derived from an EMBL/GenBank/DDBJ whole genome shotgun (WGS) entry which is preliminary data.</text>
</comment>
<dbReference type="GO" id="GO:0006310">
    <property type="term" value="P:DNA recombination"/>
    <property type="evidence" value="ECO:0007669"/>
    <property type="project" value="UniProtKB-KW"/>
</dbReference>
<dbReference type="InterPro" id="IPR044068">
    <property type="entry name" value="CB"/>
</dbReference>
<dbReference type="PROSITE" id="PS51898">
    <property type="entry name" value="TYR_RECOMBINASE"/>
    <property type="match status" value="1"/>
</dbReference>
<sequence>MFDQLFKRTVAIDRHTKAPLYAERVRYLAHLASLGSTRQTLRDKAWDLLHIQAAMQLRSPTAVTMSRIEKAVDRWVKQRRCRRPGALYEYERQALISLGVRWLKFLGWFECDVRKDPNAAKIEAFQSYMRDERCLSPVTIHTQLCRATEFLGLISFFGRRLGSVDIETIDNILRLKSSRDGLTRVSIQRYVSDVRNFLRYAEMQNWCRKGLADALPPCRTYKNEALPASPSLESVNRLIAQTDAQRPCDLRNRAILLLLALYGLRSSEVRRICLEDVDWDHRVLLIRRTKPSQEVQAYPLVPSVAESIADYLKRGRPKTKQRVIFLHARAPYLPLSNAAIWDIVSQRLRSLNEPIRHYGPHVLRHACASRLLASGFSIEEIGEFLGHHSLDSTRVYAKVDVAALRRVAELDLRGAP</sequence>
<dbReference type="GO" id="GO:0003677">
    <property type="term" value="F:DNA binding"/>
    <property type="evidence" value="ECO:0007669"/>
    <property type="project" value="UniProtKB-UniRule"/>
</dbReference>
<dbReference type="InterPro" id="IPR013762">
    <property type="entry name" value="Integrase-like_cat_sf"/>
</dbReference>
<proteinExistence type="predicted"/>
<dbReference type="Gene3D" id="1.10.150.130">
    <property type="match status" value="1"/>
</dbReference>
<dbReference type="PANTHER" id="PTHR30349">
    <property type="entry name" value="PHAGE INTEGRASE-RELATED"/>
    <property type="match status" value="1"/>
</dbReference>
<dbReference type="InterPro" id="IPR010998">
    <property type="entry name" value="Integrase_recombinase_N"/>
</dbReference>